<protein>
    <submittedName>
        <fullName evidence="1">Uncharacterized protein</fullName>
    </submittedName>
</protein>
<organism evidence="1 2">
    <name type="scientific">Protopolystoma xenopodis</name>
    <dbReference type="NCBI Taxonomy" id="117903"/>
    <lineage>
        <taxon>Eukaryota</taxon>
        <taxon>Metazoa</taxon>
        <taxon>Spiralia</taxon>
        <taxon>Lophotrochozoa</taxon>
        <taxon>Platyhelminthes</taxon>
        <taxon>Monogenea</taxon>
        <taxon>Polyopisthocotylea</taxon>
        <taxon>Polystomatidea</taxon>
        <taxon>Polystomatidae</taxon>
        <taxon>Protopolystoma</taxon>
    </lineage>
</organism>
<reference evidence="1" key="1">
    <citation type="submission" date="2018-11" db="EMBL/GenBank/DDBJ databases">
        <authorList>
            <consortium name="Pathogen Informatics"/>
        </authorList>
    </citation>
    <scope>NUCLEOTIDE SEQUENCE</scope>
</reference>
<gene>
    <name evidence="1" type="ORF">PXEA_LOCUS37675</name>
</gene>
<sequence>MSPFHFSSHAPQLKAPFASPAAQPAGNVTALHQVSFNTPPQHTRSTQNVSNQVLGIHHDSIAYMRPFASMLLIQISLPESVRE</sequence>
<keyword evidence="2" id="KW-1185">Reference proteome</keyword>
<proteinExistence type="predicted"/>
<evidence type="ECO:0000313" key="2">
    <source>
        <dbReference type="Proteomes" id="UP000784294"/>
    </source>
</evidence>
<dbReference type="AlphaFoldDB" id="A0A3S5BGA3"/>
<evidence type="ECO:0000313" key="1">
    <source>
        <dbReference type="EMBL" id="VEL44235.1"/>
    </source>
</evidence>
<accession>A0A3S5BGA3</accession>
<dbReference type="Proteomes" id="UP000784294">
    <property type="component" value="Unassembled WGS sequence"/>
</dbReference>
<dbReference type="EMBL" id="CAAALY010292445">
    <property type="protein sequence ID" value="VEL44235.1"/>
    <property type="molecule type" value="Genomic_DNA"/>
</dbReference>
<comment type="caution">
    <text evidence="1">The sequence shown here is derived from an EMBL/GenBank/DDBJ whole genome shotgun (WGS) entry which is preliminary data.</text>
</comment>
<name>A0A3S5BGA3_9PLAT</name>